<evidence type="ECO:0000259" key="1">
    <source>
        <dbReference type="Pfam" id="PF09937"/>
    </source>
</evidence>
<name>A0A9X1Y902_9PROT</name>
<proteinExistence type="predicted"/>
<dbReference type="Pfam" id="PF09937">
    <property type="entry name" value="DUF2169"/>
    <property type="match status" value="1"/>
</dbReference>
<reference evidence="2" key="1">
    <citation type="submission" date="2022-04" db="EMBL/GenBank/DDBJ databases">
        <title>Roseomonas acroporae sp. nov., isolated from coral Acropora digitifera.</title>
        <authorList>
            <person name="Sun H."/>
        </authorList>
    </citation>
    <scope>NUCLEOTIDE SEQUENCE</scope>
    <source>
        <strain evidence="2">NAR14</strain>
    </source>
</reference>
<comment type="caution">
    <text evidence="2">The sequence shown here is derived from an EMBL/GenBank/DDBJ whole genome shotgun (WGS) entry which is preliminary data.</text>
</comment>
<organism evidence="2 3">
    <name type="scientific">Roseomonas acroporae</name>
    <dbReference type="NCBI Taxonomy" id="2937791"/>
    <lineage>
        <taxon>Bacteria</taxon>
        <taxon>Pseudomonadati</taxon>
        <taxon>Pseudomonadota</taxon>
        <taxon>Alphaproteobacteria</taxon>
        <taxon>Acetobacterales</taxon>
        <taxon>Roseomonadaceae</taxon>
        <taxon>Roseomonas</taxon>
    </lineage>
</organism>
<gene>
    <name evidence="2" type="ORF">M0638_13155</name>
</gene>
<evidence type="ECO:0000313" key="2">
    <source>
        <dbReference type="EMBL" id="MCK8785333.1"/>
    </source>
</evidence>
<keyword evidence="3" id="KW-1185">Reference proteome</keyword>
<dbReference type="InterPro" id="IPR018683">
    <property type="entry name" value="DUF2169"/>
</dbReference>
<sequence length="452" mass="49042">MQTINATPFPLLLRESEGDGSSPAVTCILKATFDLVPDGPCTPARTQRKPEGDLRHMDELGRSLSWATDFAPYKPHTDVLIQGSFHQPGGLAAPTGRAGFELGPLRKELLIHGPRFATPAPPGGLSGRWSVSAATPIVSLPLRWEYSYGGLNDRRNPMGRGQDVLTGPDGRRQVPLPQIEHPDHPLRLLTERPPPANFAPVPPGFAERRAKLGTRDRRWSTFRAPLPPADFDPSYHNAAPAGQQAGNYPRGDELLTLRNLHPRHPVLRTYLPGLRASLAVLWEVDGRASAEVVPMNLDTIVALPDEDQLVLVWRGNAPLRDGRDMAALTAVACEAEPLAAPPARPDLAARLLAGWRAEREQLEAQAAAQAAQVAAQAELRARAEAAQAALLAATMGEVRRMLGKVSLPAALRKVVETETDPQLLYDHLDRYVTETLAEIEARHPGLLPGRGP</sequence>
<dbReference type="RefSeq" id="WP_248667453.1">
    <property type="nucleotide sequence ID" value="NZ_JALPRX010000055.1"/>
</dbReference>
<feature type="domain" description="DUF2169" evidence="1">
    <location>
        <begin position="25"/>
        <end position="314"/>
    </location>
</feature>
<accession>A0A9X1Y902</accession>
<protein>
    <submittedName>
        <fullName evidence="2">DUF2169 domain-containing protein</fullName>
    </submittedName>
</protein>
<evidence type="ECO:0000313" key="3">
    <source>
        <dbReference type="Proteomes" id="UP001139516"/>
    </source>
</evidence>
<dbReference type="AlphaFoldDB" id="A0A9X1Y902"/>
<dbReference type="EMBL" id="JALPRX010000055">
    <property type="protein sequence ID" value="MCK8785333.1"/>
    <property type="molecule type" value="Genomic_DNA"/>
</dbReference>
<dbReference type="Proteomes" id="UP001139516">
    <property type="component" value="Unassembled WGS sequence"/>
</dbReference>